<dbReference type="RefSeq" id="WP_210760162.1">
    <property type="nucleotide sequence ID" value="NZ_CP060139.1"/>
</dbReference>
<protein>
    <recommendedName>
        <fullName evidence="3">ABM domain-containing protein</fullName>
    </recommendedName>
</protein>
<reference evidence="1 2" key="1">
    <citation type="submission" date="2020-08" db="EMBL/GenBank/DDBJ databases">
        <title>Croceimicrobium hydrocarbonivorans gen. nov., sp. nov., a novel marine bacterium isolated from a bacterial consortium that degrades polyethylene terephthalate.</title>
        <authorList>
            <person name="Liu R."/>
        </authorList>
    </citation>
    <scope>NUCLEOTIDE SEQUENCE [LARGE SCALE GENOMIC DNA]</scope>
    <source>
        <strain evidence="1 2">A20-9</strain>
    </source>
</reference>
<gene>
    <name evidence="1" type="ORF">H4K34_07280</name>
</gene>
<evidence type="ECO:0008006" key="3">
    <source>
        <dbReference type="Google" id="ProtNLM"/>
    </source>
</evidence>
<dbReference type="InterPro" id="IPR011008">
    <property type="entry name" value="Dimeric_a/b-barrel"/>
</dbReference>
<sequence length="103" mass="12028">MSTKKLCLELVSCRFRDEVNAEQAQKALAQLNDFLKAQKGYRNRTYTEMEHPVYLDLVWWDSLDDAKEASERAMQSELCKEVFALMDLPNVAMEHYELVSDPH</sequence>
<proteinExistence type="predicted"/>
<keyword evidence="2" id="KW-1185">Reference proteome</keyword>
<dbReference type="SUPFAM" id="SSF54909">
    <property type="entry name" value="Dimeric alpha+beta barrel"/>
    <property type="match status" value="1"/>
</dbReference>
<dbReference type="Proteomes" id="UP000516305">
    <property type="component" value="Chromosome"/>
</dbReference>
<evidence type="ECO:0000313" key="1">
    <source>
        <dbReference type="EMBL" id="QNR25636.1"/>
    </source>
</evidence>
<dbReference type="AlphaFoldDB" id="A0A7H0VIT8"/>
<organism evidence="1 2">
    <name type="scientific">Croceimicrobium hydrocarbonivorans</name>
    <dbReference type="NCBI Taxonomy" id="2761580"/>
    <lineage>
        <taxon>Bacteria</taxon>
        <taxon>Pseudomonadati</taxon>
        <taxon>Bacteroidota</taxon>
        <taxon>Flavobacteriia</taxon>
        <taxon>Flavobacteriales</taxon>
        <taxon>Owenweeksiaceae</taxon>
        <taxon>Croceimicrobium</taxon>
    </lineage>
</organism>
<name>A0A7H0VIT8_9FLAO</name>
<accession>A0A7H0VIT8</accession>
<dbReference type="KEGG" id="chyd:H4K34_07280"/>
<evidence type="ECO:0000313" key="2">
    <source>
        <dbReference type="Proteomes" id="UP000516305"/>
    </source>
</evidence>
<dbReference type="EMBL" id="CP060139">
    <property type="protein sequence ID" value="QNR25636.1"/>
    <property type="molecule type" value="Genomic_DNA"/>
</dbReference>